<keyword evidence="3" id="KW-1185">Reference proteome</keyword>
<feature type="compositionally biased region" description="Polar residues" evidence="1">
    <location>
        <begin position="80"/>
        <end position="93"/>
    </location>
</feature>
<evidence type="ECO:0000313" key="3">
    <source>
        <dbReference type="Proteomes" id="UP000186601"/>
    </source>
</evidence>
<protein>
    <submittedName>
        <fullName evidence="2">Uncharacterized protein</fullName>
    </submittedName>
</protein>
<gene>
    <name evidence="2" type="ORF">PHLCEN_2v2498</name>
</gene>
<evidence type="ECO:0000313" key="2">
    <source>
        <dbReference type="EMBL" id="PSS30973.1"/>
    </source>
</evidence>
<dbReference type="AlphaFoldDB" id="A0A2R6RLR7"/>
<name>A0A2R6RLR7_9APHY</name>
<feature type="region of interest" description="Disordered" evidence="1">
    <location>
        <begin position="73"/>
        <end position="93"/>
    </location>
</feature>
<dbReference type="STRING" id="98765.A0A2R6RLR7"/>
<feature type="compositionally biased region" description="Basic and acidic residues" evidence="1">
    <location>
        <begin position="803"/>
        <end position="819"/>
    </location>
</feature>
<feature type="region of interest" description="Disordered" evidence="1">
    <location>
        <begin position="180"/>
        <end position="214"/>
    </location>
</feature>
<feature type="compositionally biased region" description="Basic and acidic residues" evidence="1">
    <location>
        <begin position="180"/>
        <end position="197"/>
    </location>
</feature>
<feature type="region of interest" description="Disordered" evidence="1">
    <location>
        <begin position="796"/>
        <end position="827"/>
    </location>
</feature>
<dbReference type="OrthoDB" id="2122982at2759"/>
<evidence type="ECO:0000256" key="1">
    <source>
        <dbReference type="SAM" id="MobiDB-lite"/>
    </source>
</evidence>
<dbReference type="PROSITE" id="PS00018">
    <property type="entry name" value="EF_HAND_1"/>
    <property type="match status" value="1"/>
</dbReference>
<reference evidence="2 3" key="1">
    <citation type="submission" date="2018-02" db="EMBL/GenBank/DDBJ databases">
        <title>Genome sequence of the basidiomycete white-rot fungus Phlebia centrifuga.</title>
        <authorList>
            <person name="Granchi Z."/>
            <person name="Peng M."/>
            <person name="de Vries R.P."/>
            <person name="Hilden K."/>
            <person name="Makela M.R."/>
            <person name="Grigoriev I."/>
            <person name="Riley R."/>
        </authorList>
    </citation>
    <scope>NUCLEOTIDE SEQUENCE [LARGE SCALE GENOMIC DNA]</scope>
    <source>
        <strain evidence="2 3">FBCC195</strain>
    </source>
</reference>
<comment type="caution">
    <text evidence="2">The sequence shown here is derived from an EMBL/GenBank/DDBJ whole genome shotgun (WGS) entry which is preliminary data.</text>
</comment>
<dbReference type="EMBL" id="MLYV02000230">
    <property type="protein sequence ID" value="PSS30973.1"/>
    <property type="molecule type" value="Genomic_DNA"/>
</dbReference>
<dbReference type="InterPro" id="IPR018247">
    <property type="entry name" value="EF_Hand_1_Ca_BS"/>
</dbReference>
<accession>A0A2R6RLR7</accession>
<organism evidence="2 3">
    <name type="scientific">Hermanssonia centrifuga</name>
    <dbReference type="NCBI Taxonomy" id="98765"/>
    <lineage>
        <taxon>Eukaryota</taxon>
        <taxon>Fungi</taxon>
        <taxon>Dikarya</taxon>
        <taxon>Basidiomycota</taxon>
        <taxon>Agaricomycotina</taxon>
        <taxon>Agaricomycetes</taxon>
        <taxon>Polyporales</taxon>
        <taxon>Meruliaceae</taxon>
        <taxon>Hermanssonia</taxon>
    </lineage>
</organism>
<sequence length="967" mass="109413">MNASLMLKQVSQGVVRISRDLRSVNSTTSMALLLDQLRSPEERELRRFIDSKGGPAQFLSDDNLMQTLIQRSRGKDLDGKTQSLSPGTQTELSKTVKRQISRAFMDMVKENEEIFSLKFDAQEKVLRGVSAAAKREDDRVIEAITSGPHERILDPGWKGSAKARHLVMALREYFAERRRLTGSTEKTRQTESHDIKPPHSQIDSTKAHQIARGTSGDAKIEDEWALQYISILRIQPLLEAFDDDASKFVSVAEVNAFTTARPQGWSLPHWIAYWTADQLLAGVHSAVEDLGGDEELFHRFKGFVDDEESRMQTTLESIKYNIDAPNTLRLVIGPGRLEKYFYFVYTSEFEQTTYFSSIYLQDQIAVHRINDEDYLASHIDMCDTLYGLMSDALEDPTQKLSYGEHEDKIDLGGYSEPLEKSLLFHDDTDSELGSCSHPWRGSYSYKGFEAKYSAGTIHLSIPPIGVDTGTVSGTGMDTIGDFTVEGVLLQGGFISFNKQYLSHDKTAWRFQGSIDGTRQEISGVWGYMDSGNDNFNVRLDDDHIAGSFEYYNSPVRSRLFRPTPEELTSNKPQALWRFAIKMIRHKINIRAGRFSWGYLQERRGIRKRLVELFAKRNHLLNSGLASNVPLTTEEADELSELVSMCSEADLRCYRSLAVRLQRRSTIFFGTSCHSPGCMRTDLKGTCVICLDCVVFDPETDKESDRIDFCGECAGVTITHLKESLHHTPNHSVLQMRKNFPRREFHALIKEGWEMSNEMRQLQQDIYICMECNRTDDKYHSVLFHDIYVNRKSCSEYTGKGGKKGAELDGKNENAAREGDMSSLGPIMEAPIPTVHETTRVDYGEYSVAITGDYLQSGLRCNTTGLTLEDTLQHLWTHPLVLCQSLEPVPAPDGFSAEERLASLQDQFSGLVEQFNRREDRSSDRLSELDGRFANFESRMDCIESLLITVANEIGRIVGPSKAVARQY</sequence>
<proteinExistence type="predicted"/>
<dbReference type="Proteomes" id="UP000186601">
    <property type="component" value="Unassembled WGS sequence"/>
</dbReference>